<dbReference type="GO" id="GO:0034965">
    <property type="term" value="P:intronic box C/D snoRNA processing"/>
    <property type="evidence" value="ECO:0007669"/>
    <property type="project" value="TreeGrafter"/>
</dbReference>
<dbReference type="GO" id="GO:0006364">
    <property type="term" value="P:rRNA processing"/>
    <property type="evidence" value="ECO:0007669"/>
    <property type="project" value="InterPro"/>
</dbReference>
<dbReference type="GO" id="GO:0005655">
    <property type="term" value="C:nucleolar ribonuclease P complex"/>
    <property type="evidence" value="ECO:0007669"/>
    <property type="project" value="TreeGrafter"/>
</dbReference>
<sequence length="235" mass="25586">MERKKIVHRLDTPYSTVEWPQIGQEDQDAILELLCRLLAPLGMHRKSYITPSKGRRRRPRKPAASDDPEATSPVPPAPELAAYVDVGLSNISRQLQDMSAAPDHSATPKSKNKVGQAPYSVVFVARSGQSSAFNCHFPQMAALVSKSQPTEEALRLVGFSRSCEDRLSAALGIPRVSSIAIRDDAPQAKGLVGFVRDHVAPIKVGWLQEARSGGILETKIEAVQTMVGSKRPKTS</sequence>
<gene>
    <name evidence="2" type="ORF">B0H63DRAFT_481921</name>
</gene>
<evidence type="ECO:0000313" key="2">
    <source>
        <dbReference type="EMBL" id="KAK3375131.1"/>
    </source>
</evidence>
<proteinExistence type="predicted"/>
<dbReference type="PANTHER" id="PTHR28272">
    <property type="entry name" value="RIBONUCLEASES P/MRP PROTEIN SUBUNIT POP3"/>
    <property type="match status" value="1"/>
</dbReference>
<dbReference type="EMBL" id="JAULSW010000007">
    <property type="protein sequence ID" value="KAK3375131.1"/>
    <property type="molecule type" value="Genomic_DNA"/>
</dbReference>
<evidence type="ECO:0000256" key="1">
    <source>
        <dbReference type="SAM" id="MobiDB-lite"/>
    </source>
</evidence>
<organism evidence="2 3">
    <name type="scientific">Podospora didyma</name>
    <dbReference type="NCBI Taxonomy" id="330526"/>
    <lineage>
        <taxon>Eukaryota</taxon>
        <taxon>Fungi</taxon>
        <taxon>Dikarya</taxon>
        <taxon>Ascomycota</taxon>
        <taxon>Pezizomycotina</taxon>
        <taxon>Sordariomycetes</taxon>
        <taxon>Sordariomycetidae</taxon>
        <taxon>Sordariales</taxon>
        <taxon>Podosporaceae</taxon>
        <taxon>Podospora</taxon>
    </lineage>
</organism>
<protein>
    <submittedName>
        <fullName evidence="2">Uncharacterized protein</fullName>
    </submittedName>
</protein>
<dbReference type="AlphaFoldDB" id="A0AAE0N8X8"/>
<evidence type="ECO:0000313" key="3">
    <source>
        <dbReference type="Proteomes" id="UP001285441"/>
    </source>
</evidence>
<reference evidence="2" key="1">
    <citation type="journal article" date="2023" name="Mol. Phylogenet. Evol.">
        <title>Genome-scale phylogeny and comparative genomics of the fungal order Sordariales.</title>
        <authorList>
            <person name="Hensen N."/>
            <person name="Bonometti L."/>
            <person name="Westerberg I."/>
            <person name="Brannstrom I.O."/>
            <person name="Guillou S."/>
            <person name="Cros-Aarteil S."/>
            <person name="Calhoun S."/>
            <person name="Haridas S."/>
            <person name="Kuo A."/>
            <person name="Mondo S."/>
            <person name="Pangilinan J."/>
            <person name="Riley R."/>
            <person name="LaButti K."/>
            <person name="Andreopoulos B."/>
            <person name="Lipzen A."/>
            <person name="Chen C."/>
            <person name="Yan M."/>
            <person name="Daum C."/>
            <person name="Ng V."/>
            <person name="Clum A."/>
            <person name="Steindorff A."/>
            <person name="Ohm R.A."/>
            <person name="Martin F."/>
            <person name="Silar P."/>
            <person name="Natvig D.O."/>
            <person name="Lalanne C."/>
            <person name="Gautier V."/>
            <person name="Ament-Velasquez S.L."/>
            <person name="Kruys A."/>
            <person name="Hutchinson M.I."/>
            <person name="Powell A.J."/>
            <person name="Barry K."/>
            <person name="Miller A.N."/>
            <person name="Grigoriev I.V."/>
            <person name="Debuchy R."/>
            <person name="Gladieux P."/>
            <person name="Hiltunen Thoren M."/>
            <person name="Johannesson H."/>
        </authorList>
    </citation>
    <scope>NUCLEOTIDE SEQUENCE</scope>
    <source>
        <strain evidence="2">CBS 232.78</strain>
    </source>
</reference>
<dbReference type="GO" id="GO:0004526">
    <property type="term" value="F:ribonuclease P activity"/>
    <property type="evidence" value="ECO:0007669"/>
    <property type="project" value="TreeGrafter"/>
</dbReference>
<comment type="caution">
    <text evidence="2">The sequence shown here is derived from an EMBL/GenBank/DDBJ whole genome shotgun (WGS) entry which is preliminary data.</text>
</comment>
<accession>A0AAE0N8X8</accession>
<feature type="compositionally biased region" description="Basic residues" evidence="1">
    <location>
        <begin position="48"/>
        <end position="61"/>
    </location>
</feature>
<keyword evidence="3" id="KW-1185">Reference proteome</keyword>
<dbReference type="InterPro" id="IPR013241">
    <property type="entry name" value="RNase_P_Pop3"/>
</dbReference>
<dbReference type="Proteomes" id="UP001285441">
    <property type="component" value="Unassembled WGS sequence"/>
</dbReference>
<name>A0AAE0N8X8_9PEZI</name>
<dbReference type="GO" id="GO:0005829">
    <property type="term" value="C:cytosol"/>
    <property type="evidence" value="ECO:0007669"/>
    <property type="project" value="TreeGrafter"/>
</dbReference>
<reference evidence="2" key="2">
    <citation type="submission" date="2023-06" db="EMBL/GenBank/DDBJ databases">
        <authorList>
            <consortium name="Lawrence Berkeley National Laboratory"/>
            <person name="Haridas S."/>
            <person name="Hensen N."/>
            <person name="Bonometti L."/>
            <person name="Westerberg I."/>
            <person name="Brannstrom I.O."/>
            <person name="Guillou S."/>
            <person name="Cros-Aarteil S."/>
            <person name="Calhoun S."/>
            <person name="Kuo A."/>
            <person name="Mondo S."/>
            <person name="Pangilinan J."/>
            <person name="Riley R."/>
            <person name="LaButti K."/>
            <person name="Andreopoulos B."/>
            <person name="Lipzen A."/>
            <person name="Chen C."/>
            <person name="Yanf M."/>
            <person name="Daum C."/>
            <person name="Ng V."/>
            <person name="Clum A."/>
            <person name="Steindorff A."/>
            <person name="Ohm R."/>
            <person name="Martin F."/>
            <person name="Silar P."/>
            <person name="Natvig D."/>
            <person name="Lalanne C."/>
            <person name="Gautier V."/>
            <person name="Ament-velasquez S.L."/>
            <person name="Kruys A."/>
            <person name="Hutchinson M.I."/>
            <person name="Powell A.J."/>
            <person name="Barry K."/>
            <person name="Miller A.N."/>
            <person name="Grigoriev I.V."/>
            <person name="Debuchy R."/>
            <person name="Gladieux P."/>
            <person name="Thoren M.H."/>
            <person name="Johannesson H."/>
        </authorList>
    </citation>
    <scope>NUCLEOTIDE SEQUENCE</scope>
    <source>
        <strain evidence="2">CBS 232.78</strain>
    </source>
</reference>
<dbReference type="GO" id="GO:0000172">
    <property type="term" value="C:ribonuclease MRP complex"/>
    <property type="evidence" value="ECO:0007669"/>
    <property type="project" value="TreeGrafter"/>
</dbReference>
<dbReference type="GO" id="GO:0008033">
    <property type="term" value="P:tRNA processing"/>
    <property type="evidence" value="ECO:0007669"/>
    <property type="project" value="InterPro"/>
</dbReference>
<dbReference type="PANTHER" id="PTHR28272:SF1">
    <property type="entry name" value="RIBONUCLEASES P_MRP PROTEIN SUBUNIT POP3"/>
    <property type="match status" value="1"/>
</dbReference>
<dbReference type="GO" id="GO:0000171">
    <property type="term" value="F:ribonuclease MRP activity"/>
    <property type="evidence" value="ECO:0007669"/>
    <property type="project" value="TreeGrafter"/>
</dbReference>
<feature type="region of interest" description="Disordered" evidence="1">
    <location>
        <begin position="48"/>
        <end position="78"/>
    </location>
</feature>